<evidence type="ECO:0000313" key="4">
    <source>
        <dbReference type="Proteomes" id="UP000002191"/>
    </source>
</evidence>
<dbReference type="KEGG" id="das:Daes_0059"/>
<dbReference type="AlphaFoldDB" id="E6VTZ6"/>
<name>E6VTZ6_PSEA9</name>
<dbReference type="HOGENOM" id="CLU_1861941_0_0_7"/>
<evidence type="ECO:0000313" key="3">
    <source>
        <dbReference type="EMBL" id="ADU61088.1"/>
    </source>
</evidence>
<keyword evidence="1" id="KW-0677">Repeat</keyword>
<organism evidence="3 4">
    <name type="scientific">Pseudodesulfovibrio aespoeensis (strain ATCC 700646 / DSM 10631 / Aspo-2)</name>
    <name type="common">Desulfovibrio aespoeensis</name>
    <dbReference type="NCBI Taxonomy" id="643562"/>
    <lineage>
        <taxon>Bacteria</taxon>
        <taxon>Pseudomonadati</taxon>
        <taxon>Thermodesulfobacteriota</taxon>
        <taxon>Desulfovibrionia</taxon>
        <taxon>Desulfovibrionales</taxon>
        <taxon>Desulfovibrionaceae</taxon>
    </lineage>
</organism>
<feature type="domain" description="Teneurin-like YD-shell" evidence="2">
    <location>
        <begin position="31"/>
        <end position="108"/>
    </location>
</feature>
<dbReference type="eggNOG" id="COG3209">
    <property type="taxonomic scope" value="Bacteria"/>
</dbReference>
<dbReference type="RefSeq" id="WP_013513025.1">
    <property type="nucleotide sequence ID" value="NC_014844.1"/>
</dbReference>
<sequence length="137" mass="15683">MRILWNSGGNYKRYEYTPDHRLLRATREWDGTVFEFAHHDDGQVFTLHYDQIASLRAVADHRGNVIQETLYDPFGGIIESTNPALRIPLGFAGALHDRDLGFVRFGWRDKSAGQRIWTLRSSATPRRGEGQGRPESL</sequence>
<reference evidence="4" key="1">
    <citation type="submission" date="2010-12" db="EMBL/GenBank/DDBJ databases">
        <title>Complete sequence of Desulfovibrio aespoeensis Aspo-2.</title>
        <authorList>
            <consortium name="US DOE Joint Genome Institute"/>
            <person name="Lucas S."/>
            <person name="Copeland A."/>
            <person name="Lapidus A."/>
            <person name="Cheng J.-F."/>
            <person name="Goodwin L."/>
            <person name="Pitluck S."/>
            <person name="Chertkov O."/>
            <person name="Misra M."/>
            <person name="Detter J.C."/>
            <person name="Han C."/>
            <person name="Tapia R."/>
            <person name="Land M."/>
            <person name="Hauser L."/>
            <person name="Kyrpides N."/>
            <person name="Ivanova N."/>
            <person name="Ovchinnikova G."/>
            <person name="Pedersen K."/>
            <person name="Jagevall S."/>
            <person name="Hazen T."/>
            <person name="Woyke T."/>
        </authorList>
    </citation>
    <scope>NUCLEOTIDE SEQUENCE [LARGE SCALE GENOMIC DNA]</scope>
    <source>
        <strain evidence="4">ATCC 700646 / DSM 10631 / Aspo-2</strain>
    </source>
</reference>
<accession>E6VTZ6</accession>
<reference evidence="3 4" key="2">
    <citation type="journal article" date="2014" name="Genome Announc.">
        <title>Complete Genome Sequence of the Subsurface, Mesophilic Sulfate-Reducing Bacterium Desulfovibrio aespoeensis Aspo-2.</title>
        <authorList>
            <person name="Pedersen K."/>
            <person name="Bengtsson A."/>
            <person name="Edlund J."/>
            <person name="Rabe L."/>
            <person name="Hazen T."/>
            <person name="Chakraborty R."/>
            <person name="Goodwin L."/>
            <person name="Shapiro N."/>
        </authorList>
    </citation>
    <scope>NUCLEOTIDE SEQUENCE [LARGE SCALE GENOMIC DNA]</scope>
    <source>
        <strain evidence="4">ATCC 700646 / DSM 10631 / Aspo-2</strain>
    </source>
</reference>
<protein>
    <recommendedName>
        <fullName evidence="2">Teneurin-like YD-shell domain-containing protein</fullName>
    </recommendedName>
</protein>
<dbReference type="STRING" id="643562.Daes_0059"/>
<dbReference type="Proteomes" id="UP000002191">
    <property type="component" value="Chromosome"/>
</dbReference>
<dbReference type="InterPro" id="IPR056823">
    <property type="entry name" value="TEN-like_YD-shell"/>
</dbReference>
<keyword evidence="4" id="KW-1185">Reference proteome</keyword>
<dbReference type="Pfam" id="PF25023">
    <property type="entry name" value="TEN_YD-shell"/>
    <property type="match status" value="1"/>
</dbReference>
<gene>
    <name evidence="3" type="ordered locus">Daes_0059</name>
</gene>
<proteinExistence type="predicted"/>
<evidence type="ECO:0000259" key="2">
    <source>
        <dbReference type="Pfam" id="PF25023"/>
    </source>
</evidence>
<evidence type="ECO:0000256" key="1">
    <source>
        <dbReference type="ARBA" id="ARBA00022737"/>
    </source>
</evidence>
<dbReference type="Gene3D" id="2.180.10.10">
    <property type="entry name" value="RHS repeat-associated core"/>
    <property type="match status" value="1"/>
</dbReference>
<dbReference type="EMBL" id="CP002431">
    <property type="protein sequence ID" value="ADU61088.1"/>
    <property type="molecule type" value="Genomic_DNA"/>
</dbReference>